<evidence type="ECO:0000256" key="3">
    <source>
        <dbReference type="PIRSR" id="PIRSR000137-1"/>
    </source>
</evidence>
<accession>A0AAD9WCU7</accession>
<feature type="chain" id="PRO_5042236345" evidence="5">
    <location>
        <begin position="18"/>
        <end position="671"/>
    </location>
</feature>
<name>A0AAD9WCU7_9HELO</name>
<evidence type="ECO:0000313" key="9">
    <source>
        <dbReference type="Proteomes" id="UP001285354"/>
    </source>
</evidence>
<dbReference type="GO" id="GO:0050660">
    <property type="term" value="F:flavin adenine dinucleotide binding"/>
    <property type="evidence" value="ECO:0007669"/>
    <property type="project" value="InterPro"/>
</dbReference>
<protein>
    <submittedName>
        <fullName evidence="8">Uncharacterized protein</fullName>
    </submittedName>
</protein>
<proteinExistence type="inferred from homology"/>
<dbReference type="PIRSF" id="PIRSF000137">
    <property type="entry name" value="Alcohol_oxidase"/>
    <property type="match status" value="1"/>
</dbReference>
<evidence type="ECO:0000259" key="6">
    <source>
        <dbReference type="Pfam" id="PF00732"/>
    </source>
</evidence>
<dbReference type="InterPro" id="IPR007867">
    <property type="entry name" value="GMC_OxRtase_C"/>
</dbReference>
<dbReference type="Pfam" id="PF00732">
    <property type="entry name" value="GMC_oxred_N"/>
    <property type="match status" value="1"/>
</dbReference>
<comment type="similarity">
    <text evidence="1">Belongs to the GMC oxidoreductase family.</text>
</comment>
<evidence type="ECO:0000313" key="8">
    <source>
        <dbReference type="EMBL" id="KAK2624706.1"/>
    </source>
</evidence>
<dbReference type="InterPro" id="IPR000172">
    <property type="entry name" value="GMC_OxRdtase_N"/>
</dbReference>
<dbReference type="Pfam" id="PF05199">
    <property type="entry name" value="GMC_oxred_C"/>
    <property type="match status" value="1"/>
</dbReference>
<dbReference type="EMBL" id="JAUBYV010000009">
    <property type="protein sequence ID" value="KAK2624706.1"/>
    <property type="molecule type" value="Genomic_DNA"/>
</dbReference>
<dbReference type="SUPFAM" id="SSF51905">
    <property type="entry name" value="FAD/NAD(P)-binding domain"/>
    <property type="match status" value="1"/>
</dbReference>
<feature type="active site" description="Proton acceptor" evidence="3">
    <location>
        <position position="621"/>
    </location>
</feature>
<dbReference type="SUPFAM" id="SSF54373">
    <property type="entry name" value="FAD-linked reductases, C-terminal domain"/>
    <property type="match status" value="1"/>
</dbReference>
<feature type="region of interest" description="Disordered" evidence="4">
    <location>
        <begin position="24"/>
        <end position="45"/>
    </location>
</feature>
<dbReference type="Gene3D" id="3.30.560.10">
    <property type="entry name" value="Glucose Oxidase, domain 3"/>
    <property type="match status" value="1"/>
</dbReference>
<gene>
    <name evidence="8" type="ORF">QTJ16_005899</name>
</gene>
<feature type="active site" description="Proton donor" evidence="3">
    <location>
        <position position="577"/>
    </location>
</feature>
<dbReference type="GO" id="GO:0016614">
    <property type="term" value="F:oxidoreductase activity, acting on CH-OH group of donors"/>
    <property type="evidence" value="ECO:0007669"/>
    <property type="project" value="InterPro"/>
</dbReference>
<keyword evidence="2" id="KW-0325">Glycoprotein</keyword>
<sequence length="671" mass="72876">MLLTPLLCSGLLGVVTAQFEGWGEGRRDSEGDHGRANQPRGNSFGIPGVNETYDYIVVGGGTAGITLAARLAEDSRNFSVAIIEAGGFYEFENGNLTEIPGYNGWSTHIDETRPSLVEWDIETTPQVVSKSSLVAGGTPLIKIPGLRRAYDSLFPRTNFGCSAINSLGYQRGTIGYHKMWVDAVGDEAWSWENTLPFYKRSCDFTPPDMDRIGSKFDIPYDKDAFSDHGGPLRVSYGNYRGEYVAALAKSFQRLGLKKLEGLNSGSLIGYGAVSLTIDPETQVRSSSETSFLQAAMRRTSIKIYPHTLAKRIRFDEQKRARGVLASAMGQADYDFVLSARKEVVVSAGVFRSPQLLMASGIGPRETLAQQSIPVVSELAGVGQNLWDQPYIRLTFRVNTTTMTQMEDPEFRNKVVESYIRDQSGPLASNNAGELIGWEKIPEPYRSKLRPDTLAHLATFPADFPELELLPFGGGAFPKAHVASPETNYMTFAVGLLTPRSRGNVTITSGDTREQPLVNPNFFSDPIDVDLAVQAVLRAREWASKTGIIVRETDPGIEVQTPAQIRAWLKQAGALVFHGMSTCSMGKATDPRAVLDSGARVLGVRGLRVADSSSAPLLGPGHPMASVCKPSVHMLITAGKDMIAEKVAALILSDVDGDKPKLKGSNPVHSEL</sequence>
<organism evidence="8 9">
    <name type="scientific">Diplocarpon rosae</name>
    <dbReference type="NCBI Taxonomy" id="946125"/>
    <lineage>
        <taxon>Eukaryota</taxon>
        <taxon>Fungi</taxon>
        <taxon>Dikarya</taxon>
        <taxon>Ascomycota</taxon>
        <taxon>Pezizomycotina</taxon>
        <taxon>Leotiomycetes</taxon>
        <taxon>Helotiales</taxon>
        <taxon>Drepanopezizaceae</taxon>
        <taxon>Diplocarpon</taxon>
    </lineage>
</organism>
<keyword evidence="5" id="KW-0732">Signal</keyword>
<comment type="caution">
    <text evidence="8">The sequence shown here is derived from an EMBL/GenBank/DDBJ whole genome shotgun (WGS) entry which is preliminary data.</text>
</comment>
<dbReference type="Gene3D" id="3.50.50.60">
    <property type="entry name" value="FAD/NAD(P)-binding domain"/>
    <property type="match status" value="1"/>
</dbReference>
<reference evidence="8" key="1">
    <citation type="submission" date="2023-06" db="EMBL/GenBank/DDBJ databases">
        <title>Draft genome of Marssonina rosae.</title>
        <authorList>
            <person name="Cheng Q."/>
        </authorList>
    </citation>
    <scope>NUCLEOTIDE SEQUENCE</scope>
    <source>
        <strain evidence="8">R4</strain>
    </source>
</reference>
<evidence type="ECO:0000256" key="1">
    <source>
        <dbReference type="ARBA" id="ARBA00010790"/>
    </source>
</evidence>
<evidence type="ECO:0000256" key="4">
    <source>
        <dbReference type="SAM" id="MobiDB-lite"/>
    </source>
</evidence>
<dbReference type="PANTHER" id="PTHR11552:SF138">
    <property type="entry name" value="DEHYDROGENASE PKFF-RELATED"/>
    <property type="match status" value="1"/>
</dbReference>
<dbReference type="Proteomes" id="UP001285354">
    <property type="component" value="Unassembled WGS sequence"/>
</dbReference>
<feature type="domain" description="Glucose-methanol-choline oxidoreductase C-terminal" evidence="7">
    <location>
        <begin position="498"/>
        <end position="626"/>
    </location>
</feature>
<dbReference type="AlphaFoldDB" id="A0AAD9WCU7"/>
<feature type="compositionally biased region" description="Basic and acidic residues" evidence="4">
    <location>
        <begin position="24"/>
        <end position="35"/>
    </location>
</feature>
<feature type="signal peptide" evidence="5">
    <location>
        <begin position="1"/>
        <end position="17"/>
    </location>
</feature>
<dbReference type="InterPro" id="IPR036188">
    <property type="entry name" value="FAD/NAD-bd_sf"/>
</dbReference>
<feature type="domain" description="Glucose-methanol-choline oxidoreductase N-terminal" evidence="6">
    <location>
        <begin position="53"/>
        <end position="389"/>
    </location>
</feature>
<keyword evidence="9" id="KW-1185">Reference proteome</keyword>
<dbReference type="PANTHER" id="PTHR11552">
    <property type="entry name" value="GLUCOSE-METHANOL-CHOLINE GMC OXIDOREDUCTASE"/>
    <property type="match status" value="1"/>
</dbReference>
<evidence type="ECO:0000256" key="2">
    <source>
        <dbReference type="ARBA" id="ARBA00023180"/>
    </source>
</evidence>
<evidence type="ECO:0000256" key="5">
    <source>
        <dbReference type="SAM" id="SignalP"/>
    </source>
</evidence>
<evidence type="ECO:0000259" key="7">
    <source>
        <dbReference type="Pfam" id="PF05199"/>
    </source>
</evidence>
<dbReference type="GO" id="GO:0044550">
    <property type="term" value="P:secondary metabolite biosynthetic process"/>
    <property type="evidence" value="ECO:0007669"/>
    <property type="project" value="TreeGrafter"/>
</dbReference>
<dbReference type="InterPro" id="IPR012132">
    <property type="entry name" value="GMC_OxRdtase"/>
</dbReference>